<accession>A0A165DMZ0</accession>
<dbReference type="AlphaFoldDB" id="A0A165DMZ0"/>
<sequence length="376" mass="41640">MDERRFTRLFPTELEHEILATLGQLALTRTALVCRRFRDMSVALLFRHIACGCVYVDGKGVAVYGRLHKSYKAVLRVLDDVTLGRHVRYLDVFASLLCGRASGGLAPPLTTNELQTVWSSMPGLVALSIPDIPVGRDIGLKHVDFPRLQRLRLDQPDSCIEFVQRHLPKLQHLRLPFGIEASLDWDPSGAALVHYEGPYHLLSQLLRADAHAHSLESCEIIVEIGLGIPPTLATLARHQNLRHLCIRFDLAVGRAPVLEMIRDCPPFTGLESLEINFDEAGEVEVTTDPPWSQLMRPFPAARYIVAYTDLSRKVANQRGLAWAQEIAETCKDALIVVLSHNGFSRAGPGFDWVADANSDAAIDPSLNPPVVHPVPG</sequence>
<dbReference type="InterPro" id="IPR036047">
    <property type="entry name" value="F-box-like_dom_sf"/>
</dbReference>
<dbReference type="Proteomes" id="UP000077266">
    <property type="component" value="Unassembled WGS sequence"/>
</dbReference>
<dbReference type="SUPFAM" id="SSF81383">
    <property type="entry name" value="F-box domain"/>
    <property type="match status" value="1"/>
</dbReference>
<dbReference type="InParanoid" id="A0A165DMZ0"/>
<evidence type="ECO:0008006" key="3">
    <source>
        <dbReference type="Google" id="ProtNLM"/>
    </source>
</evidence>
<evidence type="ECO:0000313" key="1">
    <source>
        <dbReference type="EMBL" id="KZV84947.1"/>
    </source>
</evidence>
<reference evidence="1 2" key="1">
    <citation type="journal article" date="2016" name="Mol. Biol. Evol.">
        <title>Comparative Genomics of Early-Diverging Mushroom-Forming Fungi Provides Insights into the Origins of Lignocellulose Decay Capabilities.</title>
        <authorList>
            <person name="Nagy L.G."/>
            <person name="Riley R."/>
            <person name="Tritt A."/>
            <person name="Adam C."/>
            <person name="Daum C."/>
            <person name="Floudas D."/>
            <person name="Sun H."/>
            <person name="Yadav J.S."/>
            <person name="Pangilinan J."/>
            <person name="Larsson K.H."/>
            <person name="Matsuura K."/>
            <person name="Barry K."/>
            <person name="Labutti K."/>
            <person name="Kuo R."/>
            <person name="Ohm R.A."/>
            <person name="Bhattacharya S.S."/>
            <person name="Shirouzu T."/>
            <person name="Yoshinaga Y."/>
            <person name="Martin F.M."/>
            <person name="Grigoriev I.V."/>
            <person name="Hibbett D.S."/>
        </authorList>
    </citation>
    <scope>NUCLEOTIDE SEQUENCE [LARGE SCALE GENOMIC DNA]</scope>
    <source>
        <strain evidence="1 2">HHB12029</strain>
    </source>
</reference>
<protein>
    <recommendedName>
        <fullName evidence="3">F-box domain-containing protein</fullName>
    </recommendedName>
</protein>
<name>A0A165DMZ0_EXIGL</name>
<proteinExistence type="predicted"/>
<dbReference type="EMBL" id="KV426205">
    <property type="protein sequence ID" value="KZV84947.1"/>
    <property type="molecule type" value="Genomic_DNA"/>
</dbReference>
<evidence type="ECO:0000313" key="2">
    <source>
        <dbReference type="Proteomes" id="UP000077266"/>
    </source>
</evidence>
<organism evidence="1 2">
    <name type="scientific">Exidia glandulosa HHB12029</name>
    <dbReference type="NCBI Taxonomy" id="1314781"/>
    <lineage>
        <taxon>Eukaryota</taxon>
        <taxon>Fungi</taxon>
        <taxon>Dikarya</taxon>
        <taxon>Basidiomycota</taxon>
        <taxon>Agaricomycotina</taxon>
        <taxon>Agaricomycetes</taxon>
        <taxon>Auriculariales</taxon>
        <taxon>Exidiaceae</taxon>
        <taxon>Exidia</taxon>
    </lineage>
</organism>
<dbReference type="OrthoDB" id="3051745at2759"/>
<gene>
    <name evidence="1" type="ORF">EXIGLDRAFT_841813</name>
</gene>
<keyword evidence="2" id="KW-1185">Reference proteome</keyword>